<feature type="compositionally biased region" description="Basic and acidic residues" evidence="1">
    <location>
        <begin position="225"/>
        <end position="242"/>
    </location>
</feature>
<dbReference type="PANTHER" id="PTHR46704">
    <property type="entry name" value="CXC DOMAIN-CONTAINING PROTEIN-RELATED"/>
    <property type="match status" value="1"/>
</dbReference>
<feature type="region of interest" description="Disordered" evidence="1">
    <location>
        <begin position="225"/>
        <end position="271"/>
    </location>
</feature>
<dbReference type="Proteomes" id="UP001152795">
    <property type="component" value="Unassembled WGS sequence"/>
</dbReference>
<proteinExistence type="predicted"/>
<reference evidence="2" key="1">
    <citation type="submission" date="2020-04" db="EMBL/GenBank/DDBJ databases">
        <authorList>
            <person name="Alioto T."/>
            <person name="Alioto T."/>
            <person name="Gomez Garrido J."/>
        </authorList>
    </citation>
    <scope>NUCLEOTIDE SEQUENCE</scope>
    <source>
        <strain evidence="2">A484AB</strain>
    </source>
</reference>
<accession>A0A7D9LAC1</accession>
<organism evidence="2 3">
    <name type="scientific">Paramuricea clavata</name>
    <name type="common">Red gorgonian</name>
    <name type="synonym">Violescent sea-whip</name>
    <dbReference type="NCBI Taxonomy" id="317549"/>
    <lineage>
        <taxon>Eukaryota</taxon>
        <taxon>Metazoa</taxon>
        <taxon>Cnidaria</taxon>
        <taxon>Anthozoa</taxon>
        <taxon>Octocorallia</taxon>
        <taxon>Malacalcyonacea</taxon>
        <taxon>Plexauridae</taxon>
        <taxon>Paramuricea</taxon>
    </lineage>
</organism>
<dbReference type="OrthoDB" id="6766252at2759"/>
<sequence>MVVLKTQFINPFHADLDKDKLFNLVSGYPAPENVCECLLALESRGKELMDEFQDRITTESAESPGADFFSPIKREKLETFKNLAVKTKIKNKGRIKELTYQRDILGILVAYSNKHESGIDLEKVLCFPLAPVSIPLCTPDGAIRKTVKSKLYHASMSELTVVSHDSLPPASTMRTYLLDLAAAIRSLIFTGSTIREMTSQIIATVPSQYTTIYIVCDTYKDNSIKGGERQARGSSEREMLIDREEESDEFDFERNSYIGDDIDDDMEDDEH</sequence>
<evidence type="ECO:0000313" key="2">
    <source>
        <dbReference type="EMBL" id="CAB4029007.1"/>
    </source>
</evidence>
<gene>
    <name evidence="2" type="ORF">PACLA_8A069639</name>
</gene>
<dbReference type="PANTHER" id="PTHR46704:SF9">
    <property type="entry name" value="BHLH DOMAIN-CONTAINING PROTEIN"/>
    <property type="match status" value="1"/>
</dbReference>
<dbReference type="EMBL" id="CACRXK020015882">
    <property type="protein sequence ID" value="CAB4029007.1"/>
    <property type="molecule type" value="Genomic_DNA"/>
</dbReference>
<evidence type="ECO:0000256" key="1">
    <source>
        <dbReference type="SAM" id="MobiDB-lite"/>
    </source>
</evidence>
<name>A0A7D9LAC1_PARCT</name>
<feature type="compositionally biased region" description="Acidic residues" evidence="1">
    <location>
        <begin position="260"/>
        <end position="271"/>
    </location>
</feature>
<protein>
    <submittedName>
        <fullName evidence="2">Uncharacterized protein</fullName>
    </submittedName>
</protein>
<dbReference type="AlphaFoldDB" id="A0A7D9LAC1"/>
<comment type="caution">
    <text evidence="2">The sequence shown here is derived from an EMBL/GenBank/DDBJ whole genome shotgun (WGS) entry which is preliminary data.</text>
</comment>
<evidence type="ECO:0000313" key="3">
    <source>
        <dbReference type="Proteomes" id="UP001152795"/>
    </source>
</evidence>
<keyword evidence="3" id="KW-1185">Reference proteome</keyword>